<evidence type="ECO:0000256" key="4">
    <source>
        <dbReference type="ARBA" id="ARBA00022816"/>
    </source>
</evidence>
<dbReference type="GO" id="GO:0005643">
    <property type="term" value="C:nuclear pore"/>
    <property type="evidence" value="ECO:0007669"/>
    <property type="project" value="UniProtKB-SubCell"/>
</dbReference>
<dbReference type="PANTHER" id="PTHR23198">
    <property type="entry name" value="NUCLEOPORIN"/>
    <property type="match status" value="1"/>
</dbReference>
<keyword evidence="7" id="KW-0906">Nuclear pore complex</keyword>
<dbReference type="GO" id="GO:0015031">
    <property type="term" value="P:protein transport"/>
    <property type="evidence" value="ECO:0007669"/>
    <property type="project" value="UniProtKB-KW"/>
</dbReference>
<proteinExistence type="inferred from homology"/>
<keyword evidence="3" id="KW-0813">Transport</keyword>
<comment type="subcellular location">
    <subcellularLocation>
        <location evidence="1">Nucleus</location>
        <location evidence="1">Nuclear pore complex</location>
    </subcellularLocation>
</comment>
<reference evidence="11" key="1">
    <citation type="submission" date="2023-08" db="EMBL/GenBank/DDBJ databases">
        <authorList>
            <person name="Chen Y."/>
            <person name="Shah S."/>
            <person name="Dougan E. K."/>
            <person name="Thang M."/>
            <person name="Chan C."/>
        </authorList>
    </citation>
    <scope>NUCLEOTIDE SEQUENCE</scope>
</reference>
<dbReference type="InterPro" id="IPR036903">
    <property type="entry name" value="Nup98_auto-Pept-S59_dom_sf"/>
</dbReference>
<feature type="compositionally biased region" description="Basic and acidic residues" evidence="9">
    <location>
        <begin position="677"/>
        <end position="692"/>
    </location>
</feature>
<evidence type="ECO:0000256" key="5">
    <source>
        <dbReference type="ARBA" id="ARBA00022927"/>
    </source>
</evidence>
<evidence type="ECO:0000256" key="8">
    <source>
        <dbReference type="ARBA" id="ARBA00023242"/>
    </source>
</evidence>
<sequence length="984" mass="109103">MGLDPAVFEPPEEDEETLHEEDEVPEEPFAPEERTPQQVPEERVPEEREETPEERHYQEHMRERAQERVTKTYSSMGSRNRSSQLASRARRLSLPEVQDESQRCREALIACAKEISTKEVREMRMLKKALPQVSRILDAVSLLLDGGSSKKLLADSLPARLESYNPGTMTLQQRNKVAALLTAETKPEAVAKLYKPAVSLARWCECITVFLARTEPLLDEDEPESGPDYPAAVKRVSSQMSSQPSYAQEREMPRRRETGLLVEPELSKLSPSQLQAVPNLTITKPGVGSVTFHGITDCTDLDVEKDVVLKRGYVLVYPDTKKKPAVGQGLNKHATVTMFQCFPPGEPVKTLSDDAVQEYKDKIRRMTEENSACKFIDYDCQTGVWKFEVPVLSFAPPNLLGALRDPEVSPQFGAWPVSPQPSPALSYRSLRPSPQSRLLSDSLRTLHLVLPAHLGQVTAVPVRTGLEPCPWCSQPTFAESSGSSSNATSGRGRALSPAPGARSPPLPSHRDLVPMPPPAEADSLRTLHLVLPAHLGQVTAVPVRTGLEPCPWCSQPTFAESSGSGSNATSGRGEPCRTDQSQLHKHQFKLDGEAKTSAAEQQAQSEQAILMRQGQLRQLGLRTRETFNVLRASGLTEALRRWPSPETPEQASPRKEPSLASVMEELPALSSLMEKTPQAERAEKEKPDGPAHERRKASSSRASRSRRLSASQSEARRCSKALAKVAAQMFLGSDAGSTRQLRELRRLRLPAPVLQLLELLAQLLGEDPKASPTGFRVVMESTPRSYVQTHFLSDSQTLIRQPSRQHGGPEFDLLCPACSALSKWCDCIMVFLSRTEDLDSTELEYPSAGEEEAETVEPDLSSLSSSELAAVRELTVTKPGVGSVVFHGVTDCTDLDLHRDVFLKRGYVIVYPDQKKKPPLGHGLNKPATVTMYQCFPPGEPVRSEQAMKEYKERIRRMTEENSSCKFIDYDCETGVWQFDVTRF</sequence>
<keyword evidence="8" id="KW-0539">Nucleus</keyword>
<feature type="domain" description="Peptidase S59" evidence="10">
    <location>
        <begin position="851"/>
        <end position="984"/>
    </location>
</feature>
<comment type="similarity">
    <text evidence="2">Belongs to the nucleoporin GLFG family.</text>
</comment>
<evidence type="ECO:0000313" key="12">
    <source>
        <dbReference type="Proteomes" id="UP001178507"/>
    </source>
</evidence>
<feature type="compositionally biased region" description="Basic residues" evidence="9">
    <location>
        <begin position="693"/>
        <end position="707"/>
    </location>
</feature>
<feature type="compositionally biased region" description="Basic and acidic residues" evidence="9">
    <location>
        <begin position="31"/>
        <end position="46"/>
    </location>
</feature>
<evidence type="ECO:0000259" key="10">
    <source>
        <dbReference type="PROSITE" id="PS51434"/>
    </source>
</evidence>
<dbReference type="InterPro" id="IPR037665">
    <property type="entry name" value="Nucleoporin_S59-like"/>
</dbReference>
<evidence type="ECO:0000256" key="9">
    <source>
        <dbReference type="SAM" id="MobiDB-lite"/>
    </source>
</evidence>
<evidence type="ECO:0000256" key="7">
    <source>
        <dbReference type="ARBA" id="ARBA00023132"/>
    </source>
</evidence>
<feature type="compositionally biased region" description="Polar residues" evidence="9">
    <location>
        <begin position="557"/>
        <end position="570"/>
    </location>
</feature>
<name>A0AA36IEU7_9DINO</name>
<feature type="region of interest" description="Disordered" evidence="9">
    <location>
        <begin position="557"/>
        <end position="584"/>
    </location>
</feature>
<evidence type="ECO:0000313" key="11">
    <source>
        <dbReference type="EMBL" id="CAJ1385448.1"/>
    </source>
</evidence>
<dbReference type="InterPro" id="IPR007230">
    <property type="entry name" value="Nup98_auto-Pept-S59_dom"/>
</dbReference>
<dbReference type="GO" id="GO:0051028">
    <property type="term" value="P:mRNA transport"/>
    <property type="evidence" value="ECO:0007669"/>
    <property type="project" value="UniProtKB-KW"/>
</dbReference>
<keyword evidence="5" id="KW-0653">Protein transport</keyword>
<feature type="domain" description="Peptidase S59" evidence="10">
    <location>
        <begin position="237"/>
        <end position="392"/>
    </location>
</feature>
<dbReference type="Gene3D" id="1.20.920.60">
    <property type="match status" value="1"/>
</dbReference>
<feature type="compositionally biased region" description="Low complexity" evidence="9">
    <location>
        <begin position="480"/>
        <end position="494"/>
    </location>
</feature>
<dbReference type="GO" id="GO:0017056">
    <property type="term" value="F:structural constituent of nuclear pore"/>
    <property type="evidence" value="ECO:0007669"/>
    <property type="project" value="InterPro"/>
</dbReference>
<feature type="region of interest" description="Disordered" evidence="9">
    <location>
        <begin position="236"/>
        <end position="255"/>
    </location>
</feature>
<evidence type="ECO:0000256" key="3">
    <source>
        <dbReference type="ARBA" id="ARBA00022448"/>
    </source>
</evidence>
<keyword evidence="6" id="KW-0811">Translocation</keyword>
<evidence type="ECO:0000256" key="6">
    <source>
        <dbReference type="ARBA" id="ARBA00023010"/>
    </source>
</evidence>
<feature type="compositionally biased region" description="Basic and acidic residues" evidence="9">
    <location>
        <begin position="53"/>
        <end position="70"/>
    </location>
</feature>
<dbReference type="SUPFAM" id="SSF82215">
    <property type="entry name" value="C-terminal autoproteolytic domain of nucleoporin nup98"/>
    <property type="match status" value="2"/>
</dbReference>
<feature type="region of interest" description="Disordered" evidence="9">
    <location>
        <begin position="480"/>
        <end position="520"/>
    </location>
</feature>
<feature type="compositionally biased region" description="Polar residues" evidence="9">
    <location>
        <begin position="236"/>
        <end position="246"/>
    </location>
</feature>
<feature type="compositionally biased region" description="Low complexity" evidence="9">
    <location>
        <begin position="78"/>
        <end position="87"/>
    </location>
</feature>
<feature type="region of interest" description="Disordered" evidence="9">
    <location>
        <begin position="640"/>
        <end position="659"/>
    </location>
</feature>
<gene>
    <name evidence="11" type="ORF">EVOR1521_LOCUS12054</name>
</gene>
<feature type="compositionally biased region" description="Acidic residues" evidence="9">
    <location>
        <begin position="10"/>
        <end position="30"/>
    </location>
</feature>
<dbReference type="Proteomes" id="UP001178507">
    <property type="component" value="Unassembled WGS sequence"/>
</dbReference>
<accession>A0AA36IEU7</accession>
<feature type="region of interest" description="Disordered" evidence="9">
    <location>
        <begin position="672"/>
        <end position="715"/>
    </location>
</feature>
<dbReference type="AlphaFoldDB" id="A0AA36IEU7"/>
<dbReference type="Gene3D" id="3.30.1610.10">
    <property type="entry name" value="Peptidase S59, nucleoporin"/>
    <property type="match status" value="2"/>
</dbReference>
<feature type="region of interest" description="Disordered" evidence="9">
    <location>
        <begin position="842"/>
        <end position="862"/>
    </location>
</feature>
<keyword evidence="4" id="KW-0509">mRNA transport</keyword>
<dbReference type="EMBL" id="CAUJNA010001236">
    <property type="protein sequence ID" value="CAJ1385448.1"/>
    <property type="molecule type" value="Genomic_DNA"/>
</dbReference>
<evidence type="ECO:0000256" key="2">
    <source>
        <dbReference type="ARBA" id="ARBA00008926"/>
    </source>
</evidence>
<evidence type="ECO:0000256" key="1">
    <source>
        <dbReference type="ARBA" id="ARBA00004567"/>
    </source>
</evidence>
<organism evidence="11 12">
    <name type="scientific">Effrenium voratum</name>
    <dbReference type="NCBI Taxonomy" id="2562239"/>
    <lineage>
        <taxon>Eukaryota</taxon>
        <taxon>Sar</taxon>
        <taxon>Alveolata</taxon>
        <taxon>Dinophyceae</taxon>
        <taxon>Suessiales</taxon>
        <taxon>Symbiodiniaceae</taxon>
        <taxon>Effrenium</taxon>
    </lineage>
</organism>
<dbReference type="Pfam" id="PF04096">
    <property type="entry name" value="Nucleoporin2"/>
    <property type="match status" value="2"/>
</dbReference>
<protein>
    <recommendedName>
        <fullName evidence="10">Peptidase S59 domain-containing protein</fullName>
    </recommendedName>
</protein>
<comment type="caution">
    <text evidence="11">The sequence shown here is derived from an EMBL/GenBank/DDBJ whole genome shotgun (WGS) entry which is preliminary data.</text>
</comment>
<feature type="region of interest" description="Disordered" evidence="9">
    <location>
        <begin position="1"/>
        <end position="94"/>
    </location>
</feature>
<dbReference type="PROSITE" id="PS51434">
    <property type="entry name" value="NUP_C"/>
    <property type="match status" value="2"/>
</dbReference>
<dbReference type="PANTHER" id="PTHR23198:SF6">
    <property type="entry name" value="NUCLEAR PORE COMPLEX PROTEIN NUP98-NUP96"/>
    <property type="match status" value="1"/>
</dbReference>
<keyword evidence="12" id="KW-1185">Reference proteome</keyword>